<dbReference type="PROSITE" id="PS01124">
    <property type="entry name" value="HTH_ARAC_FAMILY_2"/>
    <property type="match status" value="1"/>
</dbReference>
<protein>
    <submittedName>
        <fullName evidence="5">AraC family transcriptional regulator</fullName>
    </submittedName>
</protein>
<evidence type="ECO:0000256" key="2">
    <source>
        <dbReference type="ARBA" id="ARBA00023125"/>
    </source>
</evidence>
<comment type="caution">
    <text evidence="5">The sequence shown here is derived from an EMBL/GenBank/DDBJ whole genome shotgun (WGS) entry which is preliminary data.</text>
</comment>
<dbReference type="InterPro" id="IPR009057">
    <property type="entry name" value="Homeodomain-like_sf"/>
</dbReference>
<accession>A0ABQ0H7R7</accession>
<dbReference type="Proteomes" id="UP000004881">
    <property type="component" value="Unassembled WGS sequence"/>
</dbReference>
<keyword evidence="3" id="KW-0804">Transcription</keyword>
<dbReference type="InterPro" id="IPR050204">
    <property type="entry name" value="AraC_XylS_family_regulators"/>
</dbReference>
<dbReference type="PANTHER" id="PTHR46796:SF2">
    <property type="entry name" value="TRANSCRIPTIONAL REGULATORY PROTEIN"/>
    <property type="match status" value="1"/>
</dbReference>
<name>A0ABQ0H7R7_9ACTN</name>
<sequence length="315" mass="34663">MVTSTPADRDRLRQLLDAVLSDDNTSLDDMAAGAYASPFHFTRQVRRGAGEAPVSLRRRVLLERAAWLLQRGQSVTDVAFESGYSSVDGFARAFSRAFGHSPGRMGAVGEHSHWLPAPNGIHFHSPTALYVDSGSPTTEDAGNVVMLMVRHDLDDIEALLDAAKNVDVASWTAPRLAGNQLLSWSGPEENLAQVISHLVADKLPWLSTIEGADLPPAAPTELTDLVDLHRDIAPRWLALVRDIDRRGAWQDRVIDALCDPPESFLLSQIVAHVLTFSAHRRLIARWMLRESGVDVSAPTLDPDPIMWHRRHSGGF</sequence>
<dbReference type="Pfam" id="PF12867">
    <property type="entry name" value="DinB_2"/>
    <property type="match status" value="1"/>
</dbReference>
<dbReference type="Gene3D" id="1.10.10.60">
    <property type="entry name" value="Homeodomain-like"/>
    <property type="match status" value="1"/>
</dbReference>
<dbReference type="InterPro" id="IPR018060">
    <property type="entry name" value="HTH_AraC"/>
</dbReference>
<dbReference type="PANTHER" id="PTHR46796">
    <property type="entry name" value="HTH-TYPE TRANSCRIPTIONAL ACTIVATOR RHAS-RELATED"/>
    <property type="match status" value="1"/>
</dbReference>
<keyword evidence="1" id="KW-0805">Transcription regulation</keyword>
<evidence type="ECO:0000313" key="5">
    <source>
        <dbReference type="EMBL" id="GAB41913.1"/>
    </source>
</evidence>
<feature type="domain" description="HTH araC/xylS-type" evidence="4">
    <location>
        <begin position="10"/>
        <end position="108"/>
    </location>
</feature>
<keyword evidence="2" id="KW-0238">DNA-binding</keyword>
<gene>
    <name evidence="5" type="ORF">GOTRE_001_01620</name>
</gene>
<dbReference type="RefSeq" id="WP_004018710.1">
    <property type="nucleotide sequence ID" value="NZ_BAFD01000001.1"/>
</dbReference>
<dbReference type="EMBL" id="BAFD01000001">
    <property type="protein sequence ID" value="GAB41913.1"/>
    <property type="molecule type" value="Genomic_DNA"/>
</dbReference>
<evidence type="ECO:0000259" key="4">
    <source>
        <dbReference type="PROSITE" id="PS01124"/>
    </source>
</evidence>
<reference evidence="5 6" key="1">
    <citation type="submission" date="2012-02" db="EMBL/GenBank/DDBJ databases">
        <title>Whole genome shotgun sequence of Gordonia terrae NBRC 100016.</title>
        <authorList>
            <person name="Takarada H."/>
            <person name="Hosoyama A."/>
            <person name="Tsuchikane K."/>
            <person name="Katsumata H."/>
            <person name="Yamazaki S."/>
            <person name="Fujita N."/>
        </authorList>
    </citation>
    <scope>NUCLEOTIDE SEQUENCE [LARGE SCALE GENOMIC DNA]</scope>
    <source>
        <strain evidence="5 6">NBRC 100016</strain>
    </source>
</reference>
<evidence type="ECO:0000256" key="3">
    <source>
        <dbReference type="ARBA" id="ARBA00023163"/>
    </source>
</evidence>
<dbReference type="SUPFAM" id="SSF46689">
    <property type="entry name" value="Homeodomain-like"/>
    <property type="match status" value="1"/>
</dbReference>
<dbReference type="InterPro" id="IPR024775">
    <property type="entry name" value="DinB-like"/>
</dbReference>
<evidence type="ECO:0000256" key="1">
    <source>
        <dbReference type="ARBA" id="ARBA00023015"/>
    </source>
</evidence>
<dbReference type="Pfam" id="PF12833">
    <property type="entry name" value="HTH_18"/>
    <property type="match status" value="1"/>
</dbReference>
<dbReference type="GeneID" id="32688895"/>
<dbReference type="SMART" id="SM00342">
    <property type="entry name" value="HTH_ARAC"/>
    <property type="match status" value="1"/>
</dbReference>
<proteinExistence type="predicted"/>
<organism evidence="5 6">
    <name type="scientific">Gordonia terrae NBRC 100016</name>
    <dbReference type="NCBI Taxonomy" id="1089454"/>
    <lineage>
        <taxon>Bacteria</taxon>
        <taxon>Bacillati</taxon>
        <taxon>Actinomycetota</taxon>
        <taxon>Actinomycetes</taxon>
        <taxon>Mycobacteriales</taxon>
        <taxon>Gordoniaceae</taxon>
        <taxon>Gordonia</taxon>
    </lineage>
</organism>
<keyword evidence="6" id="KW-1185">Reference proteome</keyword>
<evidence type="ECO:0000313" key="6">
    <source>
        <dbReference type="Proteomes" id="UP000004881"/>
    </source>
</evidence>